<evidence type="ECO:0000256" key="1">
    <source>
        <dbReference type="SAM" id="MobiDB-lite"/>
    </source>
</evidence>
<evidence type="ECO:0000313" key="3">
    <source>
        <dbReference type="Proteomes" id="UP000740926"/>
    </source>
</evidence>
<gene>
    <name evidence="2" type="ORF">G6F50_017160</name>
</gene>
<comment type="caution">
    <text evidence="2">The sequence shown here is derived from an EMBL/GenBank/DDBJ whole genome shotgun (WGS) entry which is preliminary data.</text>
</comment>
<feature type="region of interest" description="Disordered" evidence="1">
    <location>
        <begin position="1"/>
        <end position="22"/>
    </location>
</feature>
<reference evidence="2 3" key="1">
    <citation type="journal article" date="2020" name="Microb. Genom.">
        <title>Genetic diversity of clinical and environmental Mucorales isolates obtained from an investigation of mucormycosis cases among solid organ transplant recipients.</title>
        <authorList>
            <person name="Nguyen M.H."/>
            <person name="Kaul D."/>
            <person name="Muto C."/>
            <person name="Cheng S.J."/>
            <person name="Richter R.A."/>
            <person name="Bruno V.M."/>
            <person name="Liu G."/>
            <person name="Beyhan S."/>
            <person name="Sundermann A.J."/>
            <person name="Mounaud S."/>
            <person name="Pasculle A.W."/>
            <person name="Nierman W.C."/>
            <person name="Driscoll E."/>
            <person name="Cumbie R."/>
            <person name="Clancy C.J."/>
            <person name="Dupont C.L."/>
        </authorList>
    </citation>
    <scope>NUCLEOTIDE SEQUENCE [LARGE SCALE GENOMIC DNA]</scope>
    <source>
        <strain evidence="2 3">GL24</strain>
    </source>
</reference>
<dbReference type="EMBL" id="JAANIU010012046">
    <property type="protein sequence ID" value="KAG1530670.1"/>
    <property type="molecule type" value="Genomic_DNA"/>
</dbReference>
<evidence type="ECO:0000313" key="2">
    <source>
        <dbReference type="EMBL" id="KAG1530670.1"/>
    </source>
</evidence>
<organism evidence="2 3">
    <name type="scientific">Rhizopus delemar</name>
    <dbReference type="NCBI Taxonomy" id="936053"/>
    <lineage>
        <taxon>Eukaryota</taxon>
        <taxon>Fungi</taxon>
        <taxon>Fungi incertae sedis</taxon>
        <taxon>Mucoromycota</taxon>
        <taxon>Mucoromycotina</taxon>
        <taxon>Mucoromycetes</taxon>
        <taxon>Mucorales</taxon>
        <taxon>Mucorineae</taxon>
        <taxon>Rhizopodaceae</taxon>
        <taxon>Rhizopus</taxon>
    </lineage>
</organism>
<dbReference type="Proteomes" id="UP000740926">
    <property type="component" value="Unassembled WGS sequence"/>
</dbReference>
<name>A0A9P6XQS4_9FUNG</name>
<accession>A0A9P6XQS4</accession>
<dbReference type="AlphaFoldDB" id="A0A9P6XQS4"/>
<proteinExistence type="predicted"/>
<sequence length="107" mass="11803">MARLPDAQRRADRKADARRDQAQQGIGVVEFKGALDHHVVRFDQAIDLGADERTRAVADELHALAQFLERGDLVHVHRARHDQHIGFAEQADLLDVAGLPAACPARA</sequence>
<protein>
    <submittedName>
        <fullName evidence="2">Uncharacterized protein</fullName>
    </submittedName>
</protein>
<keyword evidence="3" id="KW-1185">Reference proteome</keyword>
<feature type="compositionally biased region" description="Basic and acidic residues" evidence="1">
    <location>
        <begin position="1"/>
        <end position="21"/>
    </location>
</feature>